<feature type="compositionally biased region" description="Low complexity" evidence="1">
    <location>
        <begin position="130"/>
        <end position="144"/>
    </location>
</feature>
<gene>
    <name evidence="2" type="ORF">DNL40_03865</name>
</gene>
<feature type="region of interest" description="Disordered" evidence="1">
    <location>
        <begin position="96"/>
        <end position="150"/>
    </location>
</feature>
<protein>
    <recommendedName>
        <fullName evidence="4">DUF3618 domain-containing protein</fullName>
    </recommendedName>
</protein>
<comment type="caution">
    <text evidence="2">The sequence shown here is derived from an EMBL/GenBank/DDBJ whole genome shotgun (WGS) entry which is preliminary data.</text>
</comment>
<evidence type="ECO:0008006" key="4">
    <source>
        <dbReference type="Google" id="ProtNLM"/>
    </source>
</evidence>
<feature type="region of interest" description="Disordered" evidence="1">
    <location>
        <begin position="1"/>
        <end position="76"/>
    </location>
</feature>
<feature type="compositionally biased region" description="Basic and acidic residues" evidence="1">
    <location>
        <begin position="52"/>
        <end position="72"/>
    </location>
</feature>
<sequence length="150" mass="15438">MSDQQRPSTADRVAEKIRKAADEGMSKARPAWESKGAPRVASGAARAARWSESVRERADQRAVEYSSEDRPSSKILGGALGVGAALALLGAEASRWVGKKSEESVSRPAASPDAGAEAASEPIPGPEPGPASAAPTDPVTDPVTRPGEPL</sequence>
<keyword evidence="3" id="KW-1185">Reference proteome</keyword>
<feature type="compositionally biased region" description="Low complexity" evidence="1">
    <location>
        <begin position="108"/>
        <end position="122"/>
    </location>
</feature>
<evidence type="ECO:0000256" key="1">
    <source>
        <dbReference type="SAM" id="MobiDB-lite"/>
    </source>
</evidence>
<feature type="compositionally biased region" description="Basic and acidic residues" evidence="1">
    <location>
        <begin position="12"/>
        <end position="32"/>
    </location>
</feature>
<accession>A0A2W5WRW4</accession>
<feature type="compositionally biased region" description="Low complexity" evidence="1">
    <location>
        <begin position="37"/>
        <end position="48"/>
    </location>
</feature>
<proteinExistence type="predicted"/>
<organism evidence="2 3">
    <name type="scientific">Xylanimonas oleitrophica</name>
    <dbReference type="NCBI Taxonomy" id="2607479"/>
    <lineage>
        <taxon>Bacteria</taxon>
        <taxon>Bacillati</taxon>
        <taxon>Actinomycetota</taxon>
        <taxon>Actinomycetes</taxon>
        <taxon>Micrococcales</taxon>
        <taxon>Promicromonosporaceae</taxon>
        <taxon>Xylanimonas</taxon>
    </lineage>
</organism>
<dbReference type="Proteomes" id="UP000248783">
    <property type="component" value="Unassembled WGS sequence"/>
</dbReference>
<evidence type="ECO:0000313" key="2">
    <source>
        <dbReference type="EMBL" id="PZR54087.1"/>
    </source>
</evidence>
<reference evidence="2 3" key="1">
    <citation type="submission" date="2018-06" db="EMBL/GenBank/DDBJ databases">
        <title>Whole genome sequencing of a novel hydrocarbon degrading bacterial strain, PW21 isolated from oil contaminated produced water sample.</title>
        <authorList>
            <person name="Nagkirti P."/>
            <person name="Shaikh A."/>
            <person name="Gowdaman V."/>
            <person name="Engineer A.E."/>
            <person name="Dagar S."/>
            <person name="Dhakephalkar P.K."/>
        </authorList>
    </citation>
    <scope>NUCLEOTIDE SEQUENCE [LARGE SCALE GENOMIC DNA]</scope>
    <source>
        <strain evidence="2 3">PW21</strain>
    </source>
</reference>
<dbReference type="AlphaFoldDB" id="A0A2W5WRW4"/>
<name>A0A2W5WRW4_9MICO</name>
<dbReference type="RefSeq" id="WP_111249944.1">
    <property type="nucleotide sequence ID" value="NZ_QKWH01000002.1"/>
</dbReference>
<evidence type="ECO:0000313" key="3">
    <source>
        <dbReference type="Proteomes" id="UP000248783"/>
    </source>
</evidence>
<dbReference type="EMBL" id="QKWH01000002">
    <property type="protein sequence ID" value="PZR54087.1"/>
    <property type="molecule type" value="Genomic_DNA"/>
</dbReference>